<dbReference type="EMBL" id="CP008947">
    <property type="protein sequence ID" value="AII08031.1"/>
    <property type="molecule type" value="Genomic_DNA"/>
</dbReference>
<feature type="region of interest" description="Disordered" evidence="1">
    <location>
        <begin position="1"/>
        <end position="29"/>
    </location>
</feature>
<sequence length="95" mass="10988">MNSREYRQFRQRRRAATSEANRTRAHPDTEAEHLIEFASMWVPFGGATEEEILVRFGMSRRRFIERLWQVLAESNCGQDEIRNLASAYRTGGPGG</sequence>
<protein>
    <recommendedName>
        <fullName evidence="4">DUF3263 domain-containing protein</fullName>
    </recommendedName>
</protein>
<dbReference type="Proteomes" id="UP000028488">
    <property type="component" value="Chromosome"/>
</dbReference>
<evidence type="ECO:0008006" key="4">
    <source>
        <dbReference type="Google" id="ProtNLM"/>
    </source>
</evidence>
<evidence type="ECO:0000313" key="2">
    <source>
        <dbReference type="EMBL" id="AII08031.1"/>
    </source>
</evidence>
<dbReference type="eggNOG" id="ENOG5031G5E">
    <property type="taxonomic scope" value="Bacteria"/>
</dbReference>
<gene>
    <name evidence="2" type="ORF">EP51_26745</name>
</gene>
<organism evidence="2 3">
    <name type="scientific">Rhodococcus opacus</name>
    <name type="common">Nocardia opaca</name>
    <dbReference type="NCBI Taxonomy" id="37919"/>
    <lineage>
        <taxon>Bacteria</taxon>
        <taxon>Bacillati</taxon>
        <taxon>Actinomycetota</taxon>
        <taxon>Actinomycetes</taxon>
        <taxon>Mycobacteriales</taxon>
        <taxon>Nocardiaceae</taxon>
        <taxon>Rhodococcus</taxon>
    </lineage>
</organism>
<evidence type="ECO:0000313" key="3">
    <source>
        <dbReference type="Proteomes" id="UP000028488"/>
    </source>
</evidence>
<evidence type="ECO:0000256" key="1">
    <source>
        <dbReference type="SAM" id="MobiDB-lite"/>
    </source>
</evidence>
<accession>A0A076EQ27</accession>
<name>A0A076EQ27_RHOOP</name>
<dbReference type="AlphaFoldDB" id="A0A076EQ27"/>
<proteinExistence type="predicted"/>
<reference evidence="2 3" key="1">
    <citation type="submission" date="2014-07" db="EMBL/GenBank/DDBJ databases">
        <title>Genome Sequence of Rhodococcus opacus Strain R7, a Biodegrader of Mono- and Polycyclic Aromatic Hydrocarbons.</title>
        <authorList>
            <person name="Di Gennaro P."/>
            <person name="Zampolli J."/>
            <person name="Presti I."/>
            <person name="Cappelletti M."/>
            <person name="D'Ursi P."/>
            <person name="Orro A."/>
            <person name="Mezzelani A."/>
            <person name="Milanesi L."/>
        </authorList>
    </citation>
    <scope>NUCLEOTIDE SEQUENCE [LARGE SCALE GENOMIC DNA]</scope>
    <source>
        <strain evidence="2 3">R7</strain>
    </source>
</reference>